<dbReference type="Pfam" id="PF01048">
    <property type="entry name" value="PNP_UDP_1"/>
    <property type="match status" value="1"/>
</dbReference>
<organism evidence="2 3">
    <name type="scientific">Agrilus planipennis</name>
    <name type="common">Emerald ash borer</name>
    <name type="synonym">Agrilus marcopoli</name>
    <dbReference type="NCBI Taxonomy" id="224129"/>
    <lineage>
        <taxon>Eukaryota</taxon>
        <taxon>Metazoa</taxon>
        <taxon>Ecdysozoa</taxon>
        <taxon>Arthropoda</taxon>
        <taxon>Hexapoda</taxon>
        <taxon>Insecta</taxon>
        <taxon>Pterygota</taxon>
        <taxon>Neoptera</taxon>
        <taxon>Endopterygota</taxon>
        <taxon>Coleoptera</taxon>
        <taxon>Polyphaga</taxon>
        <taxon>Elateriformia</taxon>
        <taxon>Buprestoidea</taxon>
        <taxon>Buprestidae</taxon>
        <taxon>Agrilinae</taxon>
        <taxon>Agrilus</taxon>
    </lineage>
</organism>
<dbReference type="InterPro" id="IPR035994">
    <property type="entry name" value="Nucleoside_phosphorylase_sf"/>
</dbReference>
<gene>
    <name evidence="3" type="primary">LOC108742973</name>
</gene>
<evidence type="ECO:0000259" key="1">
    <source>
        <dbReference type="Pfam" id="PF01048"/>
    </source>
</evidence>
<dbReference type="GeneID" id="108742973"/>
<proteinExistence type="predicted"/>
<dbReference type="KEGG" id="apln:108742973"/>
<name>A0A7F5QZJ6_AGRPL</name>
<protein>
    <submittedName>
        <fullName evidence="3">Uridine phosphorylase 1</fullName>
    </submittedName>
</protein>
<dbReference type="PANTHER" id="PTHR43691">
    <property type="entry name" value="URIDINE PHOSPHORYLASE"/>
    <property type="match status" value="1"/>
</dbReference>
<dbReference type="GO" id="GO:0004850">
    <property type="term" value="F:uridine phosphorylase activity"/>
    <property type="evidence" value="ECO:0007669"/>
    <property type="project" value="TreeGrafter"/>
</dbReference>
<dbReference type="GO" id="GO:0006218">
    <property type="term" value="P:uridine catabolic process"/>
    <property type="evidence" value="ECO:0007669"/>
    <property type="project" value="TreeGrafter"/>
</dbReference>
<reference evidence="3" key="1">
    <citation type="submission" date="2025-08" db="UniProtKB">
        <authorList>
            <consortium name="RefSeq"/>
        </authorList>
    </citation>
    <scope>IDENTIFICATION</scope>
    <source>
        <tissue evidence="3">Entire body</tissue>
    </source>
</reference>
<dbReference type="AlphaFoldDB" id="A0A7F5QZJ6"/>
<dbReference type="InParanoid" id="A0A7F5QZJ6"/>
<keyword evidence="2" id="KW-1185">Reference proteome</keyword>
<feature type="domain" description="Nucleoside phosphorylase" evidence="1">
    <location>
        <begin position="7"/>
        <end position="134"/>
    </location>
</feature>
<sequence length="170" mass="19502">MLGKIVKRPAKLDKKLVRDLRAMTDPEDPYLTVTGKTMCTSDFYEEQARLDGAFCEYGEQEKLDYMNQLRSNGVINIEMESIPFAALTHHAGIKAAIVCVALLDRLKGDQVMAPKEVLNEWQMRPQKLVARYIKRYLQMKGRLSFEGHGSMAVKSPRRFKLVQQESETFD</sequence>
<dbReference type="Gene3D" id="3.40.50.1580">
    <property type="entry name" value="Nucleoside phosphorylase domain"/>
    <property type="match status" value="1"/>
</dbReference>
<evidence type="ECO:0000313" key="3">
    <source>
        <dbReference type="RefSeq" id="XP_025830741.1"/>
    </source>
</evidence>
<dbReference type="GO" id="GO:0005829">
    <property type="term" value="C:cytosol"/>
    <property type="evidence" value="ECO:0007669"/>
    <property type="project" value="TreeGrafter"/>
</dbReference>
<accession>A0A7F5QZJ6</accession>
<evidence type="ECO:0000313" key="2">
    <source>
        <dbReference type="Proteomes" id="UP000192223"/>
    </source>
</evidence>
<dbReference type="OrthoDB" id="204058at2759"/>
<dbReference type="Proteomes" id="UP000192223">
    <property type="component" value="Unplaced"/>
</dbReference>
<dbReference type="InterPro" id="IPR000845">
    <property type="entry name" value="Nucleoside_phosphorylase_d"/>
</dbReference>
<dbReference type="SUPFAM" id="SSF53167">
    <property type="entry name" value="Purine and uridine phosphorylases"/>
    <property type="match status" value="1"/>
</dbReference>
<dbReference type="RefSeq" id="XP_025830741.1">
    <property type="nucleotide sequence ID" value="XM_025974956.1"/>
</dbReference>
<dbReference type="PANTHER" id="PTHR43691:SF11">
    <property type="entry name" value="FI09636P-RELATED"/>
    <property type="match status" value="1"/>
</dbReference>